<keyword evidence="1" id="KW-0812">Transmembrane</keyword>
<keyword evidence="3" id="KW-1185">Reference proteome</keyword>
<evidence type="ECO:0000313" key="2">
    <source>
        <dbReference type="EMBL" id="MEQ2187950.1"/>
    </source>
</evidence>
<comment type="caution">
    <text evidence="2">The sequence shown here is derived from an EMBL/GenBank/DDBJ whole genome shotgun (WGS) entry which is preliminary data.</text>
</comment>
<dbReference type="Proteomes" id="UP001476798">
    <property type="component" value="Unassembled WGS sequence"/>
</dbReference>
<sequence>MVKASGFCPVCPPVPAQISAEVYLLHTFSHPQNKTRNKEKQSSIVCLPLYCHFPVTTDWYCQKVLIQSSFIVLSGKVFLISSSPCLVVGFIWRFITWFFSDTGRFKFFSSQLD</sequence>
<accession>A0ABV0PWQ6</accession>
<gene>
    <name evidence="2" type="ORF">GOODEAATRI_010002</name>
</gene>
<feature type="transmembrane region" description="Helical" evidence="1">
    <location>
        <begin position="77"/>
        <end position="99"/>
    </location>
</feature>
<evidence type="ECO:0000256" key="1">
    <source>
        <dbReference type="SAM" id="Phobius"/>
    </source>
</evidence>
<evidence type="ECO:0000313" key="3">
    <source>
        <dbReference type="Proteomes" id="UP001476798"/>
    </source>
</evidence>
<keyword evidence="1" id="KW-0472">Membrane</keyword>
<protein>
    <submittedName>
        <fullName evidence="2">Uncharacterized protein</fullName>
    </submittedName>
</protein>
<keyword evidence="1" id="KW-1133">Transmembrane helix</keyword>
<name>A0ABV0PWQ6_9TELE</name>
<organism evidence="2 3">
    <name type="scientific">Goodea atripinnis</name>
    <dbReference type="NCBI Taxonomy" id="208336"/>
    <lineage>
        <taxon>Eukaryota</taxon>
        <taxon>Metazoa</taxon>
        <taxon>Chordata</taxon>
        <taxon>Craniata</taxon>
        <taxon>Vertebrata</taxon>
        <taxon>Euteleostomi</taxon>
        <taxon>Actinopterygii</taxon>
        <taxon>Neopterygii</taxon>
        <taxon>Teleostei</taxon>
        <taxon>Neoteleostei</taxon>
        <taxon>Acanthomorphata</taxon>
        <taxon>Ovalentaria</taxon>
        <taxon>Atherinomorphae</taxon>
        <taxon>Cyprinodontiformes</taxon>
        <taxon>Goodeidae</taxon>
        <taxon>Goodea</taxon>
    </lineage>
</organism>
<reference evidence="2 3" key="1">
    <citation type="submission" date="2021-06" db="EMBL/GenBank/DDBJ databases">
        <authorList>
            <person name="Palmer J.M."/>
        </authorList>
    </citation>
    <scope>NUCLEOTIDE SEQUENCE [LARGE SCALE GENOMIC DNA]</scope>
    <source>
        <strain evidence="2 3">GA_2019</strain>
        <tissue evidence="2">Muscle</tissue>
    </source>
</reference>
<proteinExistence type="predicted"/>
<dbReference type="EMBL" id="JAHRIO010090537">
    <property type="protein sequence ID" value="MEQ2187950.1"/>
    <property type="molecule type" value="Genomic_DNA"/>
</dbReference>